<dbReference type="Gene3D" id="3.10.129.10">
    <property type="entry name" value="Hotdog Thioesterase"/>
    <property type="match status" value="1"/>
</dbReference>
<dbReference type="Pfam" id="PF00440">
    <property type="entry name" value="TetR_N"/>
    <property type="match status" value="1"/>
</dbReference>
<evidence type="ECO:0000259" key="6">
    <source>
        <dbReference type="PROSITE" id="PS50977"/>
    </source>
</evidence>
<dbReference type="InterPro" id="IPR029069">
    <property type="entry name" value="HotDog_dom_sf"/>
</dbReference>
<dbReference type="InterPro" id="IPR050109">
    <property type="entry name" value="HTH-type_TetR-like_transc_reg"/>
</dbReference>
<dbReference type="InterPro" id="IPR036271">
    <property type="entry name" value="Tet_transcr_reg_TetR-rel_C_sf"/>
</dbReference>
<proteinExistence type="predicted"/>
<name>A0A7I9XZH6_9MYCO</name>
<dbReference type="PROSITE" id="PS50977">
    <property type="entry name" value="HTH_TETR_2"/>
    <property type="match status" value="1"/>
</dbReference>
<dbReference type="GO" id="GO:0000976">
    <property type="term" value="F:transcription cis-regulatory region binding"/>
    <property type="evidence" value="ECO:0007669"/>
    <property type="project" value="TreeGrafter"/>
</dbReference>
<dbReference type="InterPro" id="IPR009057">
    <property type="entry name" value="Homeodomain-like_sf"/>
</dbReference>
<protein>
    <recommendedName>
        <fullName evidence="6">HTH tetR-type domain-containing protein</fullName>
    </recommendedName>
</protein>
<dbReference type="RefSeq" id="WP_163757815.1">
    <property type="nucleotide sequence ID" value="NZ_BLKW01000004.1"/>
</dbReference>
<dbReference type="SUPFAM" id="SSF54637">
    <property type="entry name" value="Thioesterase/thiol ester dehydrase-isomerase"/>
    <property type="match status" value="1"/>
</dbReference>
<dbReference type="SUPFAM" id="SSF48498">
    <property type="entry name" value="Tetracyclin repressor-like, C-terminal domain"/>
    <property type="match status" value="1"/>
</dbReference>
<comment type="caution">
    <text evidence="7">The sequence shown here is derived from an EMBL/GenBank/DDBJ whole genome shotgun (WGS) entry which is preliminary data.</text>
</comment>
<sequence length="341" mass="36845">MTGPDGDAEITRAERFIKTAVAVLGETGRTDFTVQEIVARSKTSLRAFYQHFSSKDELLLALFERTMVQSAQTWRAETSGLDSTAALKLVIDRISAQPESSTQDSLNRALSLYNQHLAETRPRDYARVLAPLHQLICDIIGRGITEGVFRPELDVGAAAAIVMQTVLGASRLHWLGTELTGAPIDGGHLYDFCNRALGATNGEARSATSSLAELFAQVGLRETSRDGEFVMELPVSPRVVNTAGALQGGMIATLADVAGGRLGLDYLQPATGITTADLFIRYLRPITEGFARAVPRILRAGRRSVIAQVEIFRSSDGELAATATVNFSVVKRDDVRAIDPQ</sequence>
<feature type="domain" description="HTH tetR-type" evidence="6">
    <location>
        <begin position="10"/>
        <end position="70"/>
    </location>
</feature>
<dbReference type="GO" id="GO:0003700">
    <property type="term" value="F:DNA-binding transcription factor activity"/>
    <property type="evidence" value="ECO:0007669"/>
    <property type="project" value="TreeGrafter"/>
</dbReference>
<evidence type="ECO:0000256" key="5">
    <source>
        <dbReference type="PROSITE-ProRule" id="PRU00335"/>
    </source>
</evidence>
<evidence type="ECO:0000256" key="1">
    <source>
        <dbReference type="ARBA" id="ARBA00022801"/>
    </source>
</evidence>
<dbReference type="InterPro" id="IPR006683">
    <property type="entry name" value="Thioestr_dom"/>
</dbReference>
<keyword evidence="1" id="KW-0378">Hydrolase</keyword>
<dbReference type="CDD" id="cd03443">
    <property type="entry name" value="PaaI_thioesterase"/>
    <property type="match status" value="1"/>
</dbReference>
<organism evidence="7 8">
    <name type="scientific">Mycobacterium botniense</name>
    <dbReference type="NCBI Taxonomy" id="84962"/>
    <lineage>
        <taxon>Bacteria</taxon>
        <taxon>Bacillati</taxon>
        <taxon>Actinomycetota</taxon>
        <taxon>Actinomycetes</taxon>
        <taxon>Mycobacteriales</taxon>
        <taxon>Mycobacteriaceae</taxon>
        <taxon>Mycobacterium</taxon>
    </lineage>
</organism>
<keyword evidence="8" id="KW-1185">Reference proteome</keyword>
<dbReference type="InterPro" id="IPR003736">
    <property type="entry name" value="PAAI_dom"/>
</dbReference>
<gene>
    <name evidence="7" type="ORF">MBOT_25910</name>
</gene>
<feature type="DNA-binding region" description="H-T-H motif" evidence="5">
    <location>
        <begin position="33"/>
        <end position="52"/>
    </location>
</feature>
<keyword evidence="4" id="KW-0804">Transcription</keyword>
<accession>A0A7I9XZH6</accession>
<dbReference type="Pfam" id="PF03061">
    <property type="entry name" value="4HBT"/>
    <property type="match status" value="1"/>
</dbReference>
<evidence type="ECO:0000313" key="8">
    <source>
        <dbReference type="Proteomes" id="UP000465361"/>
    </source>
</evidence>
<evidence type="ECO:0000256" key="4">
    <source>
        <dbReference type="ARBA" id="ARBA00023163"/>
    </source>
</evidence>
<dbReference type="EMBL" id="BLKW01000004">
    <property type="protein sequence ID" value="GFG75226.1"/>
    <property type="molecule type" value="Genomic_DNA"/>
</dbReference>
<dbReference type="PANTHER" id="PTHR30055">
    <property type="entry name" value="HTH-TYPE TRANSCRIPTIONAL REGULATOR RUTR"/>
    <property type="match status" value="1"/>
</dbReference>
<dbReference type="Proteomes" id="UP000465361">
    <property type="component" value="Unassembled WGS sequence"/>
</dbReference>
<reference evidence="7 8" key="1">
    <citation type="journal article" date="2019" name="Emerg. Microbes Infect.">
        <title>Comprehensive subspecies identification of 175 nontuberculous mycobacteria species based on 7547 genomic profiles.</title>
        <authorList>
            <person name="Matsumoto Y."/>
            <person name="Kinjo T."/>
            <person name="Motooka D."/>
            <person name="Nabeya D."/>
            <person name="Jung N."/>
            <person name="Uechi K."/>
            <person name="Horii T."/>
            <person name="Iida T."/>
            <person name="Fujita J."/>
            <person name="Nakamura S."/>
        </authorList>
    </citation>
    <scope>NUCLEOTIDE SEQUENCE [LARGE SCALE GENOMIC DNA]</scope>
    <source>
        <strain evidence="7 8">JCM 17322</strain>
    </source>
</reference>
<evidence type="ECO:0000256" key="3">
    <source>
        <dbReference type="ARBA" id="ARBA00023125"/>
    </source>
</evidence>
<keyword evidence="2" id="KW-0805">Transcription regulation</keyword>
<dbReference type="InterPro" id="IPR001647">
    <property type="entry name" value="HTH_TetR"/>
</dbReference>
<dbReference type="SUPFAM" id="SSF46689">
    <property type="entry name" value="Homeodomain-like"/>
    <property type="match status" value="1"/>
</dbReference>
<evidence type="ECO:0000313" key="7">
    <source>
        <dbReference type="EMBL" id="GFG75226.1"/>
    </source>
</evidence>
<dbReference type="AlphaFoldDB" id="A0A7I9XZH6"/>
<dbReference type="Gene3D" id="1.10.357.10">
    <property type="entry name" value="Tetracycline Repressor, domain 2"/>
    <property type="match status" value="1"/>
</dbReference>
<evidence type="ECO:0000256" key="2">
    <source>
        <dbReference type="ARBA" id="ARBA00023015"/>
    </source>
</evidence>
<dbReference type="PANTHER" id="PTHR30055:SF234">
    <property type="entry name" value="HTH-TYPE TRANSCRIPTIONAL REGULATOR BETI"/>
    <property type="match status" value="1"/>
</dbReference>
<keyword evidence="3 5" id="KW-0238">DNA-binding</keyword>
<dbReference type="GO" id="GO:0016289">
    <property type="term" value="F:acyl-CoA hydrolase activity"/>
    <property type="evidence" value="ECO:0007669"/>
    <property type="project" value="UniProtKB-ARBA"/>
</dbReference>
<dbReference type="NCBIfam" id="TIGR00369">
    <property type="entry name" value="unchar_dom_1"/>
    <property type="match status" value="1"/>
</dbReference>